<dbReference type="SUPFAM" id="SSF52540">
    <property type="entry name" value="P-loop containing nucleoside triphosphate hydrolases"/>
    <property type="match status" value="1"/>
</dbReference>
<sequence>MFLGKIVGETTPDHQQINLAGRLVFLIGPPGGGMRRLVHQARAHHLGRGRVIFPRRYLALASDIASKREARSQTEDAHYLPRDVFHDYVNQGFFALHWGDGSTLYGIGREIESWMDAGLDVVVPADMDILARAQARYPSMKAVVVSPNADAMKAWMAGSETVVSSCDAGAFRQAQFHRADGGYFARGFPNLPMVQTDEDFTKAAERLLVLLARS</sequence>
<dbReference type="EMBL" id="BKCN01000003">
    <property type="protein sequence ID" value="GER03196.1"/>
    <property type="molecule type" value="Genomic_DNA"/>
</dbReference>
<gene>
    <name evidence="1" type="ORF">JCM17846_08780</name>
</gene>
<accession>A0A5A7N872</accession>
<keyword evidence="2" id="KW-1185">Reference proteome</keyword>
<comment type="caution">
    <text evidence="1">The sequence shown here is derived from an EMBL/GenBank/DDBJ whole genome shotgun (WGS) entry which is preliminary data.</text>
</comment>
<evidence type="ECO:0000313" key="2">
    <source>
        <dbReference type="Proteomes" id="UP000324996"/>
    </source>
</evidence>
<dbReference type="Proteomes" id="UP000324996">
    <property type="component" value="Unassembled WGS sequence"/>
</dbReference>
<name>A0A5A7N872_9PROT</name>
<protein>
    <submittedName>
        <fullName evidence="1">Uncharacterized protein</fullName>
    </submittedName>
</protein>
<evidence type="ECO:0000313" key="1">
    <source>
        <dbReference type="EMBL" id="GER03196.1"/>
    </source>
</evidence>
<dbReference type="AlphaFoldDB" id="A0A5A7N872"/>
<organism evidence="1 2">
    <name type="scientific">Iodidimonas nitroreducens</name>
    <dbReference type="NCBI Taxonomy" id="1236968"/>
    <lineage>
        <taxon>Bacteria</taxon>
        <taxon>Pseudomonadati</taxon>
        <taxon>Pseudomonadota</taxon>
        <taxon>Alphaproteobacteria</taxon>
        <taxon>Iodidimonadales</taxon>
        <taxon>Iodidimonadaceae</taxon>
        <taxon>Iodidimonas</taxon>
    </lineage>
</organism>
<reference evidence="1 2" key="1">
    <citation type="submission" date="2019-09" db="EMBL/GenBank/DDBJ databases">
        <title>NBRP : Genome information of microbial organism related human and environment.</title>
        <authorList>
            <person name="Hattori M."/>
            <person name="Oshima K."/>
            <person name="Inaba H."/>
            <person name="Suda W."/>
            <person name="Sakamoto M."/>
            <person name="Iino T."/>
            <person name="Kitahara M."/>
            <person name="Oshida Y."/>
            <person name="Iida T."/>
            <person name="Kudo T."/>
            <person name="Itoh T."/>
            <person name="Ohkuma M."/>
        </authorList>
    </citation>
    <scope>NUCLEOTIDE SEQUENCE [LARGE SCALE GENOMIC DNA]</scope>
    <source>
        <strain evidence="1 2">Q-1</strain>
    </source>
</reference>
<dbReference type="Gene3D" id="3.40.50.300">
    <property type="entry name" value="P-loop containing nucleotide triphosphate hydrolases"/>
    <property type="match status" value="1"/>
</dbReference>
<proteinExistence type="predicted"/>
<dbReference type="InterPro" id="IPR027417">
    <property type="entry name" value="P-loop_NTPase"/>
</dbReference>